<reference evidence="15" key="1">
    <citation type="submission" date="2021-12" db="EMBL/GenBank/DDBJ databases">
        <title>Novel species in genus Dyadobacter.</title>
        <authorList>
            <person name="Ma C."/>
        </authorList>
    </citation>
    <scope>NUCLEOTIDE SEQUENCE</scope>
    <source>
        <strain evidence="15">LJ419</strain>
    </source>
</reference>
<dbReference type="InterPro" id="IPR014031">
    <property type="entry name" value="Ketoacyl_synth_C"/>
</dbReference>
<evidence type="ECO:0000256" key="9">
    <source>
        <dbReference type="ARBA" id="ARBA00023160"/>
    </source>
</evidence>
<dbReference type="PROSITE" id="PS52004">
    <property type="entry name" value="KS3_2"/>
    <property type="match status" value="1"/>
</dbReference>
<dbReference type="NCBIfam" id="NF005589">
    <property type="entry name" value="PRK07314.1"/>
    <property type="match status" value="1"/>
</dbReference>
<keyword evidence="6 11" id="KW-0808">Transferase</keyword>
<comment type="function">
    <text evidence="11">Involved in the type II fatty acid elongation cycle. Catalyzes the elongation of a wide range of acyl-ACP by the addition of two carbons from malonyl-ACP to an acyl acceptor. Can efficiently catalyze the conversion of palmitoleoyl-ACP (cis-hexadec-9-enoyl-ACP) to cis-vaccenoyl-ACP (cis-octadec-11-enoyl-ACP), an essential step in the thermal regulation of fatty acid composition.</text>
</comment>
<keyword evidence="5 11" id="KW-0444">Lipid biosynthesis</keyword>
<dbReference type="GO" id="GO:0006633">
    <property type="term" value="P:fatty acid biosynthetic process"/>
    <property type="evidence" value="ECO:0007669"/>
    <property type="project" value="UniProtKB-UniRule"/>
</dbReference>
<proteinExistence type="inferred from homology"/>
<comment type="catalytic activity">
    <reaction evidence="11">
        <text>(9Z)-hexadecenoyl-[ACP] + malonyl-[ACP] + H(+) = 3-oxo-(11Z)-octadecenoyl-[ACP] + holo-[ACP] + CO2</text>
        <dbReference type="Rhea" id="RHEA:55040"/>
        <dbReference type="Rhea" id="RHEA-COMP:9623"/>
        <dbReference type="Rhea" id="RHEA-COMP:9685"/>
        <dbReference type="Rhea" id="RHEA-COMP:10800"/>
        <dbReference type="Rhea" id="RHEA-COMP:14074"/>
        <dbReference type="ChEBI" id="CHEBI:15378"/>
        <dbReference type="ChEBI" id="CHEBI:16526"/>
        <dbReference type="ChEBI" id="CHEBI:64479"/>
        <dbReference type="ChEBI" id="CHEBI:78449"/>
        <dbReference type="ChEBI" id="CHEBI:83989"/>
        <dbReference type="ChEBI" id="CHEBI:138538"/>
        <dbReference type="EC" id="2.3.1.179"/>
    </reaction>
</comment>
<dbReference type="CDD" id="cd00834">
    <property type="entry name" value="KAS_I_II"/>
    <property type="match status" value="1"/>
</dbReference>
<evidence type="ECO:0000256" key="11">
    <source>
        <dbReference type="PIRNR" id="PIRNR000447"/>
    </source>
</evidence>
<feature type="domain" description="Ketosynthase family 3 (KS3)" evidence="14">
    <location>
        <begin position="3"/>
        <end position="414"/>
    </location>
</feature>
<comment type="catalytic activity">
    <reaction evidence="11">
        <text>a fatty acyl-[ACP] + malonyl-[ACP] + H(+) = a 3-oxoacyl-[ACP] + holo-[ACP] + CO2</text>
        <dbReference type="Rhea" id="RHEA:22836"/>
        <dbReference type="Rhea" id="RHEA-COMP:9623"/>
        <dbReference type="Rhea" id="RHEA-COMP:9685"/>
        <dbReference type="Rhea" id="RHEA-COMP:9916"/>
        <dbReference type="Rhea" id="RHEA-COMP:14125"/>
        <dbReference type="ChEBI" id="CHEBI:15378"/>
        <dbReference type="ChEBI" id="CHEBI:16526"/>
        <dbReference type="ChEBI" id="CHEBI:64479"/>
        <dbReference type="ChEBI" id="CHEBI:78449"/>
        <dbReference type="ChEBI" id="CHEBI:78776"/>
        <dbReference type="ChEBI" id="CHEBI:138651"/>
    </reaction>
</comment>
<comment type="similarity">
    <text evidence="2 11 13">Belongs to the thiolase-like superfamily. Beta-ketoacyl-ACP synthases family.</text>
</comment>
<dbReference type="AlphaFoldDB" id="A0A9X1PIP0"/>
<evidence type="ECO:0000256" key="7">
    <source>
        <dbReference type="ARBA" id="ARBA00022832"/>
    </source>
</evidence>
<name>A0A9X1PIP0_9BACT</name>
<dbReference type="Pfam" id="PF02801">
    <property type="entry name" value="Ketoacyl-synt_C"/>
    <property type="match status" value="1"/>
</dbReference>
<accession>A0A9X1PIP0</accession>
<evidence type="ECO:0000256" key="8">
    <source>
        <dbReference type="ARBA" id="ARBA00023098"/>
    </source>
</evidence>
<gene>
    <name evidence="15" type="primary">fabF</name>
    <name evidence="15" type="ORF">LXM26_11435</name>
</gene>
<dbReference type="PANTHER" id="PTHR11712:SF336">
    <property type="entry name" value="3-OXOACYL-[ACYL-CARRIER-PROTEIN] SYNTHASE, MITOCHONDRIAL"/>
    <property type="match status" value="1"/>
</dbReference>
<keyword evidence="9 11" id="KW-0275">Fatty acid biosynthesis</keyword>
<dbReference type="InterPro" id="IPR016039">
    <property type="entry name" value="Thiolase-like"/>
</dbReference>
<dbReference type="NCBIfam" id="TIGR03150">
    <property type="entry name" value="fabF"/>
    <property type="match status" value="1"/>
</dbReference>
<dbReference type="InterPro" id="IPR014030">
    <property type="entry name" value="Ketoacyl_synth_N"/>
</dbReference>
<evidence type="ECO:0000256" key="4">
    <source>
        <dbReference type="ARBA" id="ARBA00014657"/>
    </source>
</evidence>
<evidence type="ECO:0000256" key="2">
    <source>
        <dbReference type="ARBA" id="ARBA00008467"/>
    </source>
</evidence>
<keyword evidence="10 11" id="KW-0012">Acyltransferase</keyword>
<dbReference type="Gene3D" id="3.40.47.10">
    <property type="match status" value="1"/>
</dbReference>
<keyword evidence="8" id="KW-0443">Lipid metabolism</keyword>
<dbReference type="InterPro" id="IPR000794">
    <property type="entry name" value="Beta-ketoacyl_synthase"/>
</dbReference>
<dbReference type="EC" id="2.3.1.179" evidence="3 11"/>
<dbReference type="InterPro" id="IPR018201">
    <property type="entry name" value="Ketoacyl_synth_AS"/>
</dbReference>
<dbReference type="PANTHER" id="PTHR11712">
    <property type="entry name" value="POLYKETIDE SYNTHASE-RELATED"/>
    <property type="match status" value="1"/>
</dbReference>
<dbReference type="RefSeq" id="WP_234603429.1">
    <property type="nucleotide sequence ID" value="NZ_CP094997.1"/>
</dbReference>
<dbReference type="InterPro" id="IPR017568">
    <property type="entry name" value="3-oxoacyl-ACP_synth-2"/>
</dbReference>
<evidence type="ECO:0000313" key="16">
    <source>
        <dbReference type="Proteomes" id="UP001139000"/>
    </source>
</evidence>
<sequence length="417" mass="44678">MSLKRVVITGMGALTPVGNDVSTFWKNLVAGVSGAAPITRFDAEKFRTKFACEVKGLDVHNYIPRQEARKMDPFTQYAVIAADEAMKDAGFDADTLDLDKAGVIWGTGIGGLKTFEEEVMNFAENGKTPRFNPFFIPKMIVDSASGVLSIRYGFRGPNFITVSACASATNALIDAFNYIKLGMMNVCISGGSEAAVTIAGVGGFNALKALSERNDSPETASRPYDKDRDGFVLGEGGAALILEELEHAKARGAKIYAEMIGAGMSSDAYHITAPHPEGLGAHIVMRNAIENAGIKPEDVDYINTHGTSTPIGDPQEIKAIEKFFGEHAYKLNISSTKSMTGHLLGGAGAIEAAACILAIRDGVIPPTINHFTDDPEINPRLNLTFNQAQKRETKIALSNTFGFGGHNASVVFKKYED</sequence>
<dbReference type="Pfam" id="PF00109">
    <property type="entry name" value="ketoacyl-synt"/>
    <property type="match status" value="1"/>
</dbReference>
<evidence type="ECO:0000256" key="13">
    <source>
        <dbReference type="RuleBase" id="RU003694"/>
    </source>
</evidence>
<organism evidence="15 16">
    <name type="scientific">Dyadobacter chenwenxiniae</name>
    <dbReference type="NCBI Taxonomy" id="2906456"/>
    <lineage>
        <taxon>Bacteria</taxon>
        <taxon>Pseudomonadati</taxon>
        <taxon>Bacteroidota</taxon>
        <taxon>Cytophagia</taxon>
        <taxon>Cytophagales</taxon>
        <taxon>Spirosomataceae</taxon>
        <taxon>Dyadobacter</taxon>
    </lineage>
</organism>
<dbReference type="InterPro" id="IPR020841">
    <property type="entry name" value="PKS_Beta-ketoAc_synthase_dom"/>
</dbReference>
<evidence type="ECO:0000256" key="10">
    <source>
        <dbReference type="ARBA" id="ARBA00023315"/>
    </source>
</evidence>
<evidence type="ECO:0000256" key="5">
    <source>
        <dbReference type="ARBA" id="ARBA00022516"/>
    </source>
</evidence>
<evidence type="ECO:0000256" key="6">
    <source>
        <dbReference type="ARBA" id="ARBA00022679"/>
    </source>
</evidence>
<keyword evidence="7" id="KW-0276">Fatty acid metabolism</keyword>
<evidence type="ECO:0000256" key="12">
    <source>
        <dbReference type="PIRSR" id="PIRSR000447-1"/>
    </source>
</evidence>
<keyword evidence="16" id="KW-1185">Reference proteome</keyword>
<evidence type="ECO:0000256" key="1">
    <source>
        <dbReference type="ARBA" id="ARBA00005194"/>
    </source>
</evidence>
<evidence type="ECO:0000259" key="14">
    <source>
        <dbReference type="PROSITE" id="PS52004"/>
    </source>
</evidence>
<dbReference type="GO" id="GO:0005829">
    <property type="term" value="C:cytosol"/>
    <property type="evidence" value="ECO:0007669"/>
    <property type="project" value="TreeGrafter"/>
</dbReference>
<comment type="caution">
    <text evidence="15">The sequence shown here is derived from an EMBL/GenBank/DDBJ whole genome shotgun (WGS) entry which is preliminary data.</text>
</comment>
<dbReference type="FunFam" id="3.40.47.10:FF:000009">
    <property type="entry name" value="3-oxoacyl-[acyl-carrier-protein] synthase 2"/>
    <property type="match status" value="1"/>
</dbReference>
<protein>
    <recommendedName>
        <fullName evidence="4 11">3-oxoacyl-[acyl-carrier-protein] synthase 2</fullName>
        <ecNumber evidence="3 11">2.3.1.179</ecNumber>
    </recommendedName>
</protein>
<dbReference type="PIRSF" id="PIRSF000447">
    <property type="entry name" value="KAS_II"/>
    <property type="match status" value="1"/>
</dbReference>
<evidence type="ECO:0000256" key="3">
    <source>
        <dbReference type="ARBA" id="ARBA00012356"/>
    </source>
</evidence>
<dbReference type="EMBL" id="JAJTTC010000001">
    <property type="protein sequence ID" value="MCF0062107.1"/>
    <property type="molecule type" value="Genomic_DNA"/>
</dbReference>
<evidence type="ECO:0000313" key="15">
    <source>
        <dbReference type="EMBL" id="MCF0062107.1"/>
    </source>
</evidence>
<feature type="active site" description="For beta-ketoacyl synthase activity" evidence="12">
    <location>
        <position position="165"/>
    </location>
</feature>
<dbReference type="SMART" id="SM00825">
    <property type="entry name" value="PKS_KS"/>
    <property type="match status" value="1"/>
</dbReference>
<dbReference type="Proteomes" id="UP001139000">
    <property type="component" value="Unassembled WGS sequence"/>
</dbReference>
<dbReference type="PROSITE" id="PS00606">
    <property type="entry name" value="KS3_1"/>
    <property type="match status" value="1"/>
</dbReference>
<dbReference type="GO" id="GO:0004315">
    <property type="term" value="F:3-oxoacyl-[acyl-carrier-protein] synthase activity"/>
    <property type="evidence" value="ECO:0007669"/>
    <property type="project" value="UniProtKB-UniRule"/>
</dbReference>
<dbReference type="SUPFAM" id="SSF53901">
    <property type="entry name" value="Thiolase-like"/>
    <property type="match status" value="2"/>
</dbReference>
<comment type="pathway">
    <text evidence="1 11">Lipid metabolism; fatty acid biosynthesis.</text>
</comment>